<dbReference type="AlphaFoldDB" id="A0AAN8L9X2"/>
<evidence type="ECO:0000313" key="3">
    <source>
        <dbReference type="Proteomes" id="UP001356427"/>
    </source>
</evidence>
<keyword evidence="3" id="KW-1185">Reference proteome</keyword>
<proteinExistence type="predicted"/>
<organism evidence="2 3">
    <name type="scientific">Coregonus suidteri</name>
    <dbReference type="NCBI Taxonomy" id="861788"/>
    <lineage>
        <taxon>Eukaryota</taxon>
        <taxon>Metazoa</taxon>
        <taxon>Chordata</taxon>
        <taxon>Craniata</taxon>
        <taxon>Vertebrata</taxon>
        <taxon>Euteleostomi</taxon>
        <taxon>Actinopterygii</taxon>
        <taxon>Neopterygii</taxon>
        <taxon>Teleostei</taxon>
        <taxon>Protacanthopterygii</taxon>
        <taxon>Salmoniformes</taxon>
        <taxon>Salmonidae</taxon>
        <taxon>Coregoninae</taxon>
        <taxon>Coregonus</taxon>
    </lineage>
</organism>
<feature type="region of interest" description="Disordered" evidence="1">
    <location>
        <begin position="1"/>
        <end position="51"/>
    </location>
</feature>
<protein>
    <submittedName>
        <fullName evidence="2">Uncharacterized protein</fullName>
    </submittedName>
</protein>
<reference evidence="2 3" key="1">
    <citation type="submission" date="2021-04" db="EMBL/GenBank/DDBJ databases">
        <authorList>
            <person name="De Guttry C."/>
            <person name="Zahm M."/>
            <person name="Klopp C."/>
            <person name="Cabau C."/>
            <person name="Louis A."/>
            <person name="Berthelot C."/>
            <person name="Parey E."/>
            <person name="Roest Crollius H."/>
            <person name="Montfort J."/>
            <person name="Robinson-Rechavi M."/>
            <person name="Bucao C."/>
            <person name="Bouchez O."/>
            <person name="Gislard M."/>
            <person name="Lluch J."/>
            <person name="Milhes M."/>
            <person name="Lampietro C."/>
            <person name="Lopez Roques C."/>
            <person name="Donnadieu C."/>
            <person name="Braasch I."/>
            <person name="Desvignes T."/>
            <person name="Postlethwait J."/>
            <person name="Bobe J."/>
            <person name="Wedekind C."/>
            <person name="Guiguen Y."/>
        </authorList>
    </citation>
    <scope>NUCLEOTIDE SEQUENCE [LARGE SCALE GENOMIC DNA]</scope>
    <source>
        <strain evidence="2">Cs_M1</strain>
        <tissue evidence="2">Blood</tissue>
    </source>
</reference>
<dbReference type="EMBL" id="JAGTTL010000019">
    <property type="protein sequence ID" value="KAK6308132.1"/>
    <property type="molecule type" value="Genomic_DNA"/>
</dbReference>
<comment type="caution">
    <text evidence="2">The sequence shown here is derived from an EMBL/GenBank/DDBJ whole genome shotgun (WGS) entry which is preliminary data.</text>
</comment>
<feature type="compositionally biased region" description="Basic residues" evidence="1">
    <location>
        <begin position="1"/>
        <end position="19"/>
    </location>
</feature>
<evidence type="ECO:0000256" key="1">
    <source>
        <dbReference type="SAM" id="MobiDB-lite"/>
    </source>
</evidence>
<accession>A0AAN8L9X2</accession>
<evidence type="ECO:0000313" key="2">
    <source>
        <dbReference type="EMBL" id="KAK6308132.1"/>
    </source>
</evidence>
<feature type="compositionally biased region" description="Basic and acidic residues" evidence="1">
    <location>
        <begin position="32"/>
        <end position="51"/>
    </location>
</feature>
<name>A0AAN8L9X2_9TELE</name>
<feature type="region of interest" description="Disordered" evidence="1">
    <location>
        <begin position="123"/>
        <end position="159"/>
    </location>
</feature>
<gene>
    <name evidence="2" type="ORF">J4Q44_G00214030</name>
</gene>
<sequence length="159" mass="18069">MRKKQMSSRVSNLKRRKEKCTRASSDLNLKVKSSDKSSVKRMDVKKTKLEDSKTEMPLNDCMVGGCRASTTTSEKLSCDGYKWDEKTRCGAPPDMDELWEVTRFFLWKSSSETWKLYRIVHGDLQPPRPSAGGSTGDDSTTPKRTVMKKRATQTCSKMT</sequence>
<dbReference type="Proteomes" id="UP001356427">
    <property type="component" value="Unassembled WGS sequence"/>
</dbReference>